<protein>
    <recommendedName>
        <fullName evidence="5">SCP domain-containing protein</fullName>
    </recommendedName>
</protein>
<accession>A0ABR2L588</accession>
<evidence type="ECO:0000313" key="4">
    <source>
        <dbReference type="Proteomes" id="UP001470230"/>
    </source>
</evidence>
<dbReference type="EMBL" id="JAPFFF010000001">
    <property type="protein sequence ID" value="KAK8898524.1"/>
    <property type="molecule type" value="Genomic_DNA"/>
</dbReference>
<sequence>MNILIFVSFLCAKQIIEYTELENRSPDDICREYQSNYVWTRKEPCYTAGDGCNYGKHSQEDIEMTGKRVNFFRKLTGLSQVPLTKNEEFLNYVNQASLVMDKNNFFSHELTNKSAPKCWTHAAEIGAANSNIFASGGAACSAESITAYMDDSAVPDLGHRRWVINPSLTQVVSGVAEHHSALLIMRYVDNGTEKINNFLSYPPPGPIPHDILFRHWSFSRNYTGVWSQEHNEMPKDTTISVKCNDTIQSLTPFFGGSNPAMYPAMVEFEPGIVPAGTYCKVIISSDSADTEWRYTVLSINCVNGKAQNVNPDAYTGPDNGYGFNANSGKKKGHGSSHKNDDDDSKSSSKTLGNIEIKSVYLGASPNIYYNFNIFASLMRKARKALGHIVPSPDFVHSAIWVGKDEEVTDDSLGAIFVYGKYWNKHNSQIYLSQDGAKSYVMTLREFKEMYPSIAPMKLDVHKKINLFDFIEKVKLSGKWNAREYNWPTNNCQHFTAKLINILKATRSTPDINDWIELPKPILNSLQLNEEFLNKK</sequence>
<dbReference type="InterPro" id="IPR035940">
    <property type="entry name" value="CAP_sf"/>
</dbReference>
<gene>
    <name evidence="3" type="ORF">M9Y10_000815</name>
</gene>
<dbReference type="Gene3D" id="3.40.33.10">
    <property type="entry name" value="CAP"/>
    <property type="match status" value="1"/>
</dbReference>
<keyword evidence="2" id="KW-0732">Signal</keyword>
<dbReference type="Proteomes" id="UP001470230">
    <property type="component" value="Unassembled WGS sequence"/>
</dbReference>
<evidence type="ECO:0000256" key="2">
    <source>
        <dbReference type="SAM" id="SignalP"/>
    </source>
</evidence>
<feature type="compositionally biased region" description="Basic and acidic residues" evidence="1">
    <location>
        <begin position="337"/>
        <end position="346"/>
    </location>
</feature>
<feature type="signal peptide" evidence="2">
    <location>
        <begin position="1"/>
        <end position="18"/>
    </location>
</feature>
<feature type="chain" id="PRO_5046027233" description="SCP domain-containing protein" evidence="2">
    <location>
        <begin position="19"/>
        <end position="535"/>
    </location>
</feature>
<name>A0ABR2L588_9EUKA</name>
<evidence type="ECO:0008006" key="5">
    <source>
        <dbReference type="Google" id="ProtNLM"/>
    </source>
</evidence>
<evidence type="ECO:0000313" key="3">
    <source>
        <dbReference type="EMBL" id="KAK8898524.1"/>
    </source>
</evidence>
<keyword evidence="4" id="KW-1185">Reference proteome</keyword>
<evidence type="ECO:0000256" key="1">
    <source>
        <dbReference type="SAM" id="MobiDB-lite"/>
    </source>
</evidence>
<proteinExistence type="predicted"/>
<comment type="caution">
    <text evidence="3">The sequence shown here is derived from an EMBL/GenBank/DDBJ whole genome shotgun (WGS) entry which is preliminary data.</text>
</comment>
<reference evidence="3 4" key="1">
    <citation type="submission" date="2024-04" db="EMBL/GenBank/DDBJ databases">
        <title>Tritrichomonas musculus Genome.</title>
        <authorList>
            <person name="Alves-Ferreira E."/>
            <person name="Grigg M."/>
            <person name="Lorenzi H."/>
            <person name="Galac M."/>
        </authorList>
    </citation>
    <scope>NUCLEOTIDE SEQUENCE [LARGE SCALE GENOMIC DNA]</scope>
    <source>
        <strain evidence="3 4">EAF2021</strain>
    </source>
</reference>
<organism evidence="3 4">
    <name type="scientific">Tritrichomonas musculus</name>
    <dbReference type="NCBI Taxonomy" id="1915356"/>
    <lineage>
        <taxon>Eukaryota</taxon>
        <taxon>Metamonada</taxon>
        <taxon>Parabasalia</taxon>
        <taxon>Tritrichomonadida</taxon>
        <taxon>Tritrichomonadidae</taxon>
        <taxon>Tritrichomonas</taxon>
    </lineage>
</organism>
<feature type="region of interest" description="Disordered" evidence="1">
    <location>
        <begin position="317"/>
        <end position="348"/>
    </location>
</feature>